<name>A0A7U3YNC7_DESPD</name>
<sequence length="321" mass="35703">MENEPAITLITDPAFCRHDTGGGDHPEAPERMQVITDRLMQGHLAGRIRTFAPRPATRAQLLTFHTEGWLFRFEEAVLSGRTYIDHPDNQVGYESFDIATLSAGAGLVGVDRIERQPGTVVFCQTRPPGHHAEPNQPYGFCFFNNCVIAARYWQQEYSRRRVCVFDFDAHHGNGIQTAFEQEADTAYISIHEHPSFSYPGTGWAEDKGVGPGKGTILNLPLPPGAGAEQVLRLFPKIRNFLDTIRPDALIVGAGFDAHRQDDMSGLAFTVDLYRRLGNFVTELARDYTQGRVLSILEGGYFLEKLGVCVEAYLSGLVETDE</sequence>
<dbReference type="Gene3D" id="3.40.800.20">
    <property type="entry name" value="Histone deacetylase domain"/>
    <property type="match status" value="1"/>
</dbReference>
<proteinExistence type="inferred from homology"/>
<dbReference type="InterPro" id="IPR023696">
    <property type="entry name" value="Ureohydrolase_dom_sf"/>
</dbReference>
<dbReference type="InterPro" id="IPR023801">
    <property type="entry name" value="His_deacetylse_dom"/>
</dbReference>
<evidence type="ECO:0000313" key="3">
    <source>
        <dbReference type="EMBL" id="ADW18413.1"/>
    </source>
</evidence>
<feature type="domain" description="Histone deacetylase" evidence="2">
    <location>
        <begin position="25"/>
        <end position="315"/>
    </location>
</feature>
<comment type="similarity">
    <text evidence="1">Belongs to the histone deacetylase family.</text>
</comment>
<dbReference type="EMBL" id="CP002364">
    <property type="protein sequence ID" value="ADW18413.1"/>
    <property type="molecule type" value="Genomic_DNA"/>
</dbReference>
<dbReference type="PANTHER" id="PTHR10625">
    <property type="entry name" value="HISTONE DEACETYLASE HDAC1-RELATED"/>
    <property type="match status" value="1"/>
</dbReference>
<evidence type="ECO:0000256" key="1">
    <source>
        <dbReference type="ARBA" id="ARBA00005947"/>
    </source>
</evidence>
<dbReference type="CDD" id="cd09992">
    <property type="entry name" value="HDAC_classII"/>
    <property type="match status" value="1"/>
</dbReference>
<accession>A0A7U3YNC7</accession>
<keyword evidence="4" id="KW-1185">Reference proteome</keyword>
<dbReference type="AlphaFoldDB" id="A0A7U3YNC7"/>
<dbReference type="PANTHER" id="PTHR10625:SF10">
    <property type="entry name" value="HISTONE DEACETYLASE HDAC1"/>
    <property type="match status" value="1"/>
</dbReference>
<reference evidence="3 4" key="1">
    <citation type="journal article" date="2011" name="Stand. Genomic Sci.">
        <title>Complete genome sequence of Desulfobulbus propionicus type strain (1pr3).</title>
        <authorList>
            <person name="Pagani I."/>
            <person name="Lapidus A."/>
            <person name="Nolan M."/>
            <person name="Lucas S."/>
            <person name="Hammon N."/>
            <person name="Deshpande S."/>
            <person name="Cheng J.F."/>
            <person name="Chertkov O."/>
            <person name="Davenport K."/>
            <person name="Tapia R."/>
            <person name="Han C."/>
            <person name="Goodwin L."/>
            <person name="Pitluck S."/>
            <person name="Liolios K."/>
            <person name="Mavromatis K."/>
            <person name="Ivanova N."/>
            <person name="Mikhailova N."/>
            <person name="Pati A."/>
            <person name="Chen A."/>
            <person name="Palaniappan K."/>
            <person name="Land M."/>
            <person name="Hauser L."/>
            <person name="Chang Y.J."/>
            <person name="Jeffries C.D."/>
            <person name="Detter J.C."/>
            <person name="Brambilla E."/>
            <person name="Kannan K.P."/>
            <person name="Djao O.D."/>
            <person name="Rohde M."/>
            <person name="Pukall R."/>
            <person name="Spring S."/>
            <person name="Goker M."/>
            <person name="Sikorski J."/>
            <person name="Woyke T."/>
            <person name="Bristow J."/>
            <person name="Eisen J.A."/>
            <person name="Markowitz V."/>
            <person name="Hugenholtz P."/>
            <person name="Kyrpides N.C."/>
            <person name="Klenk H.P."/>
        </authorList>
    </citation>
    <scope>NUCLEOTIDE SEQUENCE [LARGE SCALE GENOMIC DNA]</scope>
    <source>
        <strain evidence="4">ATCC 33891 / DSM 2032 / 1pr3</strain>
    </source>
</reference>
<dbReference type="PRINTS" id="PR01270">
    <property type="entry name" value="HDASUPER"/>
</dbReference>
<dbReference type="InterPro" id="IPR000286">
    <property type="entry name" value="HDACs"/>
</dbReference>
<dbReference type="InterPro" id="IPR037138">
    <property type="entry name" value="His_deacetylse_dom_sf"/>
</dbReference>
<dbReference type="GO" id="GO:0004407">
    <property type="term" value="F:histone deacetylase activity"/>
    <property type="evidence" value="ECO:0007669"/>
    <property type="project" value="TreeGrafter"/>
</dbReference>
<evidence type="ECO:0000313" key="4">
    <source>
        <dbReference type="Proteomes" id="UP000006365"/>
    </source>
</evidence>
<dbReference type="SUPFAM" id="SSF52768">
    <property type="entry name" value="Arginase/deacetylase"/>
    <property type="match status" value="1"/>
</dbReference>
<gene>
    <name evidence="3" type="ordered locus">Despr_2269</name>
</gene>
<dbReference type="RefSeq" id="WP_015724951.1">
    <property type="nucleotide sequence ID" value="NC_014972.1"/>
</dbReference>
<dbReference type="Proteomes" id="UP000006365">
    <property type="component" value="Chromosome"/>
</dbReference>
<dbReference type="Pfam" id="PF00850">
    <property type="entry name" value="Hist_deacetyl"/>
    <property type="match status" value="1"/>
</dbReference>
<evidence type="ECO:0000259" key="2">
    <source>
        <dbReference type="Pfam" id="PF00850"/>
    </source>
</evidence>
<dbReference type="KEGG" id="dpr:Despr_2269"/>
<organism evidence="3 4">
    <name type="scientific">Desulfobulbus propionicus (strain ATCC 33891 / DSM 2032 / VKM B-1956 / 1pr3)</name>
    <dbReference type="NCBI Taxonomy" id="577650"/>
    <lineage>
        <taxon>Bacteria</taxon>
        <taxon>Pseudomonadati</taxon>
        <taxon>Thermodesulfobacteriota</taxon>
        <taxon>Desulfobulbia</taxon>
        <taxon>Desulfobulbales</taxon>
        <taxon>Desulfobulbaceae</taxon>
        <taxon>Desulfobulbus</taxon>
    </lineage>
</organism>
<protein>
    <submittedName>
        <fullName evidence="3">Histone deacetylase superfamily</fullName>
    </submittedName>
</protein>
<dbReference type="GO" id="GO:0040029">
    <property type="term" value="P:epigenetic regulation of gene expression"/>
    <property type="evidence" value="ECO:0007669"/>
    <property type="project" value="TreeGrafter"/>
</dbReference>